<dbReference type="STRING" id="311180.SAMN04488050_102355"/>
<dbReference type="GO" id="GO:0017116">
    <property type="term" value="F:single-stranded DNA helicase activity"/>
    <property type="evidence" value="ECO:0007669"/>
    <property type="project" value="TreeGrafter"/>
</dbReference>
<dbReference type="InterPro" id="IPR008921">
    <property type="entry name" value="DNA_pol3_clamp-load_cplx_C"/>
</dbReference>
<dbReference type="GO" id="GO:0016887">
    <property type="term" value="F:ATP hydrolysis activity"/>
    <property type="evidence" value="ECO:0007669"/>
    <property type="project" value="InterPro"/>
</dbReference>
<dbReference type="CDD" id="cd18139">
    <property type="entry name" value="HLD_clamp_RarA"/>
    <property type="match status" value="1"/>
</dbReference>
<dbReference type="AlphaFoldDB" id="A0A1I6QUH1"/>
<dbReference type="GO" id="GO:0006261">
    <property type="term" value="P:DNA-templated DNA replication"/>
    <property type="evidence" value="ECO:0007669"/>
    <property type="project" value="TreeGrafter"/>
</dbReference>
<dbReference type="InterPro" id="IPR003593">
    <property type="entry name" value="AAA+_ATPase"/>
</dbReference>
<dbReference type="PANTHER" id="PTHR13779:SF7">
    <property type="entry name" value="ATPASE WRNIP1"/>
    <property type="match status" value="1"/>
</dbReference>
<keyword evidence="8" id="KW-1185">Reference proteome</keyword>
<dbReference type="Pfam" id="PF00004">
    <property type="entry name" value="AAA"/>
    <property type="match status" value="1"/>
</dbReference>
<dbReference type="FunFam" id="1.20.272.10:FF:000001">
    <property type="entry name" value="Putative AAA family ATPase"/>
    <property type="match status" value="1"/>
</dbReference>
<dbReference type="Pfam" id="PF12002">
    <property type="entry name" value="MgsA_C"/>
    <property type="match status" value="1"/>
</dbReference>
<dbReference type="SUPFAM" id="SSF52540">
    <property type="entry name" value="P-loop containing nucleoside triphosphate hydrolases"/>
    <property type="match status" value="1"/>
</dbReference>
<dbReference type="Gene3D" id="3.40.50.300">
    <property type="entry name" value="P-loop containing nucleotide triphosphate hydrolases"/>
    <property type="match status" value="1"/>
</dbReference>
<evidence type="ECO:0000256" key="5">
    <source>
        <dbReference type="ARBA" id="ARBA00022840"/>
    </source>
</evidence>
<dbReference type="Proteomes" id="UP000199392">
    <property type="component" value="Unassembled WGS sequence"/>
</dbReference>
<dbReference type="InterPro" id="IPR003959">
    <property type="entry name" value="ATPase_AAA_core"/>
</dbReference>
<evidence type="ECO:0000256" key="3">
    <source>
        <dbReference type="ARBA" id="ARBA00020776"/>
    </source>
</evidence>
<dbReference type="OrthoDB" id="9778364at2"/>
<dbReference type="PANTHER" id="PTHR13779">
    <property type="entry name" value="WERNER HELICASE-INTERACTING PROTEIN 1 FAMILY MEMBER"/>
    <property type="match status" value="1"/>
</dbReference>
<dbReference type="EMBL" id="FOZW01000002">
    <property type="protein sequence ID" value="SFS56167.1"/>
    <property type="molecule type" value="Genomic_DNA"/>
</dbReference>
<dbReference type="InterPro" id="IPR051314">
    <property type="entry name" value="AAA_ATPase_RarA/MGS1/WRNIP1"/>
</dbReference>
<dbReference type="Gene3D" id="1.10.3710.10">
    <property type="entry name" value="DNA polymerase III clamp loader subunits, C-terminal domain"/>
    <property type="match status" value="1"/>
</dbReference>
<keyword evidence="4" id="KW-0547">Nucleotide-binding</keyword>
<evidence type="ECO:0000259" key="6">
    <source>
        <dbReference type="SMART" id="SM00382"/>
    </source>
</evidence>
<comment type="similarity">
    <text evidence="2">Belongs to the AAA ATPase family. RarA/MGS1/WRNIP1 subfamily.</text>
</comment>
<comment type="function">
    <text evidence="1">DNA-dependent ATPase that plays important roles in cellular responses to stalled DNA replication processes.</text>
</comment>
<keyword evidence="5" id="KW-0067">ATP-binding</keyword>
<proteinExistence type="inferred from homology"/>
<evidence type="ECO:0000313" key="7">
    <source>
        <dbReference type="EMBL" id="SFS56167.1"/>
    </source>
</evidence>
<dbReference type="GO" id="GO:0003677">
    <property type="term" value="F:DNA binding"/>
    <property type="evidence" value="ECO:0007669"/>
    <property type="project" value="InterPro"/>
</dbReference>
<sequence length="442" mass="47606">MSDLFDAAPLQGHVPLAAALRPETLDDVIGQQAITAPNSILRRRIAAKALGSIILYGPPGIGKTTIARAVGNMLGKEFRPLHATRDGVKELRKIADEARIRPLLIFVDEVHRFSATQADDLLSICEEGTADFVGATTGNPYHALPPALVSRSTILKLEPMSIDDMEMVVRRGIAHLASQGVEVTMAPEQIRLIAGRSGGDARRALTTLESLAIGHGVGQDGGAVEITEAMLEEAYASAAINHDRSGDQHYDVVSAFVKSMRGSDPDATLYWLARLIHAGEDPRYIARRIMIHASEDVGLADNTALQTAVAASQAVEKIGYPESQIILAHAALHVARAPKSGSVTRGIGAALGHVTSQPPASVPLHLRDAHYKGAEKLGHVGYLFPHDDPRGWVEQTYAPGIGKGAFYQSDAREAATFEKRADAFWEDLTGQPQPRRLPRRER</sequence>
<gene>
    <name evidence="7" type="ORF">SAMN04488050_102355</name>
</gene>
<dbReference type="GO" id="GO:0000731">
    <property type="term" value="P:DNA synthesis involved in DNA repair"/>
    <property type="evidence" value="ECO:0007669"/>
    <property type="project" value="TreeGrafter"/>
</dbReference>
<dbReference type="Pfam" id="PF16193">
    <property type="entry name" value="AAA_assoc_2"/>
    <property type="match status" value="1"/>
</dbReference>
<dbReference type="GO" id="GO:0005524">
    <property type="term" value="F:ATP binding"/>
    <property type="evidence" value="ECO:0007669"/>
    <property type="project" value="UniProtKB-KW"/>
</dbReference>
<dbReference type="SMART" id="SM00382">
    <property type="entry name" value="AAA"/>
    <property type="match status" value="1"/>
</dbReference>
<dbReference type="GO" id="GO:0008047">
    <property type="term" value="F:enzyme activator activity"/>
    <property type="evidence" value="ECO:0007669"/>
    <property type="project" value="TreeGrafter"/>
</dbReference>
<evidence type="ECO:0000256" key="1">
    <source>
        <dbReference type="ARBA" id="ARBA00002393"/>
    </source>
</evidence>
<evidence type="ECO:0000256" key="2">
    <source>
        <dbReference type="ARBA" id="ARBA00008959"/>
    </source>
</evidence>
<feature type="domain" description="AAA+ ATPase" evidence="6">
    <location>
        <begin position="49"/>
        <end position="159"/>
    </location>
</feature>
<dbReference type="InterPro" id="IPR032423">
    <property type="entry name" value="AAA_assoc_2"/>
</dbReference>
<dbReference type="CDD" id="cd00009">
    <property type="entry name" value="AAA"/>
    <property type="match status" value="1"/>
</dbReference>
<dbReference type="RefSeq" id="WP_092419839.1">
    <property type="nucleotide sequence ID" value="NZ_FNCL01000001.1"/>
</dbReference>
<evidence type="ECO:0000256" key="4">
    <source>
        <dbReference type="ARBA" id="ARBA00022741"/>
    </source>
</evidence>
<dbReference type="InterPro" id="IPR027417">
    <property type="entry name" value="P-loop_NTPase"/>
</dbReference>
<dbReference type="Gene3D" id="1.10.8.60">
    <property type="match status" value="1"/>
</dbReference>
<organism evidence="7 8">
    <name type="scientific">Alloyangia pacifica</name>
    <dbReference type="NCBI Taxonomy" id="311180"/>
    <lineage>
        <taxon>Bacteria</taxon>
        <taxon>Pseudomonadati</taxon>
        <taxon>Pseudomonadota</taxon>
        <taxon>Alphaproteobacteria</taxon>
        <taxon>Rhodobacterales</taxon>
        <taxon>Roseobacteraceae</taxon>
        <taxon>Alloyangia</taxon>
    </lineage>
</organism>
<dbReference type="SUPFAM" id="SSF48019">
    <property type="entry name" value="post-AAA+ oligomerization domain-like"/>
    <property type="match status" value="1"/>
</dbReference>
<evidence type="ECO:0000313" key="8">
    <source>
        <dbReference type="Proteomes" id="UP000199392"/>
    </source>
</evidence>
<dbReference type="Gene3D" id="1.20.272.10">
    <property type="match status" value="1"/>
</dbReference>
<name>A0A1I6QUH1_9RHOB</name>
<reference evidence="8" key="1">
    <citation type="submission" date="2016-10" db="EMBL/GenBank/DDBJ databases">
        <authorList>
            <person name="Varghese N."/>
            <person name="Submissions S."/>
        </authorList>
    </citation>
    <scope>NUCLEOTIDE SEQUENCE [LARGE SCALE GENOMIC DNA]</scope>
    <source>
        <strain evidence="8">DSM 26894</strain>
    </source>
</reference>
<dbReference type="InterPro" id="IPR021886">
    <property type="entry name" value="MgsA_C"/>
</dbReference>
<protein>
    <recommendedName>
        <fullName evidence="3">Replication-associated recombination protein A</fullName>
    </recommendedName>
</protein>
<accession>A0A1I6QUH1</accession>